<feature type="modified residue" description="N6-(pyridoxal phosphate)lysine" evidence="11">
    <location>
        <position position="342"/>
    </location>
</feature>
<dbReference type="FunFam" id="3.40.640.10:FF:000025">
    <property type="entry name" value="Histidine decarboxylase"/>
    <property type="match status" value="1"/>
</dbReference>
<keyword evidence="14" id="KW-1185">Reference proteome</keyword>
<dbReference type="OrthoDB" id="639767at2759"/>
<keyword evidence="6 11" id="KW-0663">Pyridoxal phosphate</keyword>
<comment type="similarity">
    <text evidence="2 12">Belongs to the group II decarboxylase family.</text>
</comment>
<evidence type="ECO:0000256" key="5">
    <source>
        <dbReference type="ARBA" id="ARBA00022793"/>
    </source>
</evidence>
<dbReference type="GO" id="GO:0004058">
    <property type="term" value="F:aromatic-L-amino-acid decarboxylase activity"/>
    <property type="evidence" value="ECO:0007669"/>
    <property type="project" value="UniProtKB-EC"/>
</dbReference>
<dbReference type="GO" id="GO:0042423">
    <property type="term" value="P:catecholamine biosynthetic process"/>
    <property type="evidence" value="ECO:0007669"/>
    <property type="project" value="UniProtKB-KW"/>
</dbReference>
<dbReference type="Gene3D" id="1.20.1340.10">
    <property type="entry name" value="dopa decarboxylase, N-terminal domain"/>
    <property type="match status" value="1"/>
</dbReference>
<dbReference type="InterPro" id="IPR002129">
    <property type="entry name" value="PyrdxlP-dep_de-COase"/>
</dbReference>
<evidence type="ECO:0000256" key="4">
    <source>
        <dbReference type="ARBA" id="ARBA00022584"/>
    </source>
</evidence>
<dbReference type="FunFam" id="1.20.1340.10:FF:000001">
    <property type="entry name" value="Histidine decarboxylase"/>
    <property type="match status" value="1"/>
</dbReference>
<dbReference type="AlphaFoldDB" id="A0A8T1MQA7"/>
<keyword evidence="7 12" id="KW-0456">Lyase</keyword>
<evidence type="ECO:0000256" key="3">
    <source>
        <dbReference type="ARBA" id="ARBA00011738"/>
    </source>
</evidence>
<dbReference type="Pfam" id="PF00282">
    <property type="entry name" value="Pyridoxal_deC"/>
    <property type="match status" value="1"/>
</dbReference>
<dbReference type="Gene3D" id="3.40.640.10">
    <property type="entry name" value="Type I PLP-dependent aspartate aminotransferase-like (Major domain)"/>
    <property type="match status" value="1"/>
</dbReference>
<dbReference type="PANTHER" id="PTHR11999">
    <property type="entry name" value="GROUP II PYRIDOXAL-5-PHOSPHATE DECARBOXYLASE"/>
    <property type="match status" value="1"/>
</dbReference>
<dbReference type="InterPro" id="IPR015421">
    <property type="entry name" value="PyrdxlP-dep_Trfase_major"/>
</dbReference>
<evidence type="ECO:0000256" key="8">
    <source>
        <dbReference type="ARBA" id="ARBA00038886"/>
    </source>
</evidence>
<comment type="cofactor">
    <cofactor evidence="1 11 12">
        <name>pyridoxal 5'-phosphate</name>
        <dbReference type="ChEBI" id="CHEBI:597326"/>
    </cofactor>
</comment>
<dbReference type="InterPro" id="IPR021115">
    <property type="entry name" value="Pyridoxal-P_BS"/>
</dbReference>
<keyword evidence="4" id="KW-0127">Catecholamine biosynthesis</keyword>
<dbReference type="GO" id="GO:0005737">
    <property type="term" value="C:cytoplasm"/>
    <property type="evidence" value="ECO:0007669"/>
    <property type="project" value="TreeGrafter"/>
</dbReference>
<dbReference type="EMBL" id="NIRI02000042">
    <property type="protein sequence ID" value="KAG5451118.1"/>
    <property type="molecule type" value="Genomic_DNA"/>
</dbReference>
<evidence type="ECO:0000313" key="14">
    <source>
        <dbReference type="Proteomes" id="UP000286415"/>
    </source>
</evidence>
<dbReference type="SUPFAM" id="SSF53383">
    <property type="entry name" value="PLP-dependent transferases"/>
    <property type="match status" value="1"/>
</dbReference>
<reference evidence="13 14" key="2">
    <citation type="journal article" date="2021" name="Genomics">
        <title>High-quality reference genome for Clonorchis sinensis.</title>
        <authorList>
            <person name="Young N.D."/>
            <person name="Stroehlein A.J."/>
            <person name="Kinkar L."/>
            <person name="Wang T."/>
            <person name="Sohn W.M."/>
            <person name="Chang B.C.H."/>
            <person name="Kaur P."/>
            <person name="Weisz D."/>
            <person name="Dudchenko O."/>
            <person name="Aiden E.L."/>
            <person name="Korhonen P.K."/>
            <person name="Gasser R.B."/>
        </authorList>
    </citation>
    <scope>NUCLEOTIDE SEQUENCE [LARGE SCALE GENOMIC DNA]</scope>
    <source>
        <strain evidence="13">Cs-k2</strain>
    </source>
</reference>
<dbReference type="CDD" id="cd06450">
    <property type="entry name" value="DOPA_deC_like"/>
    <property type="match status" value="1"/>
</dbReference>
<evidence type="ECO:0000256" key="1">
    <source>
        <dbReference type="ARBA" id="ARBA00001933"/>
    </source>
</evidence>
<dbReference type="GO" id="GO:0030170">
    <property type="term" value="F:pyridoxal phosphate binding"/>
    <property type="evidence" value="ECO:0007669"/>
    <property type="project" value="InterPro"/>
</dbReference>
<sequence>MGNLTAGFSRPESPNLRDFCVKVKTTQNGRCEEQKSKLHSLLAPKEFREQGCRMVNYIVDYLENADKLRVFPTVEPGYLASLIPKEAPKETEPWSKIMEDVERVIMPGITHWQNPRFHAYFPSGSSCPSMCADLLTNGFGCIGFTWASCPVYTELEIAMMDWLAKLLHLPEYFLSGGDGGGVIQGSCSEATLVSLCGARNRAISRYQKEHPGATVYEAASKLVGYYSDQAHCSVERAGLISMLRLRSIRTTVSRQLEASDLEASIKEDASNGFVPFFCVAALGTTGCCAFDNLKEIGPICEKYDIWLHVDAAYAGSVFICPEFRPMLDGIEYAMSFVFNPHKWLLTNFDCSCVWFKKAEWIVKSFCVNPTYLRYKDEGRMPDLRHWQIPFGRKFRSLKLWFVMRRFGVHGLQQYIRNHIELAHKFERLMLSDQRFEIVHKVTMGLVCFRIKGENELTKKLYHDIEADGRIHLTPSEFHHPEEVYFIRFAVCHPAAEEAHINYAFQVVQEITDQLLPRP</sequence>
<evidence type="ECO:0000313" key="13">
    <source>
        <dbReference type="EMBL" id="KAG5451118.1"/>
    </source>
</evidence>
<evidence type="ECO:0000256" key="10">
    <source>
        <dbReference type="ARBA" id="ARBA00041275"/>
    </source>
</evidence>
<comment type="subunit">
    <text evidence="3">Homodimer.</text>
</comment>
<evidence type="ECO:0000256" key="6">
    <source>
        <dbReference type="ARBA" id="ARBA00022898"/>
    </source>
</evidence>
<dbReference type="GO" id="GO:0042427">
    <property type="term" value="P:serotonin biosynthetic process"/>
    <property type="evidence" value="ECO:0007669"/>
    <property type="project" value="TreeGrafter"/>
</dbReference>
<dbReference type="PRINTS" id="PR00800">
    <property type="entry name" value="YHDCRBOXLASE"/>
</dbReference>
<accession>A0A8T1MQA7</accession>
<proteinExistence type="inferred from homology"/>
<dbReference type="InterPro" id="IPR010977">
    <property type="entry name" value="Aromatic_deC"/>
</dbReference>
<dbReference type="InterPro" id="IPR015422">
    <property type="entry name" value="PyrdxlP-dep_Trfase_small"/>
</dbReference>
<evidence type="ECO:0000256" key="2">
    <source>
        <dbReference type="ARBA" id="ARBA00009533"/>
    </source>
</evidence>
<evidence type="ECO:0000256" key="11">
    <source>
        <dbReference type="PIRSR" id="PIRSR602129-50"/>
    </source>
</evidence>
<name>A0A8T1MQA7_CLOSI</name>
<dbReference type="PANTHER" id="PTHR11999:SF167">
    <property type="entry name" value="AROMATIC-L-AMINO-ACID DECARBOXYLASE"/>
    <property type="match status" value="1"/>
</dbReference>
<organism evidence="13 14">
    <name type="scientific">Clonorchis sinensis</name>
    <name type="common">Chinese liver fluke</name>
    <dbReference type="NCBI Taxonomy" id="79923"/>
    <lineage>
        <taxon>Eukaryota</taxon>
        <taxon>Metazoa</taxon>
        <taxon>Spiralia</taxon>
        <taxon>Lophotrochozoa</taxon>
        <taxon>Platyhelminthes</taxon>
        <taxon>Trematoda</taxon>
        <taxon>Digenea</taxon>
        <taxon>Opisthorchiida</taxon>
        <taxon>Opisthorchiata</taxon>
        <taxon>Opisthorchiidae</taxon>
        <taxon>Clonorchis</taxon>
    </lineage>
</organism>
<gene>
    <name evidence="13" type="ORF">CSKR_106638</name>
</gene>
<protein>
    <recommendedName>
        <fullName evidence="9">Aromatic-L-amino-acid decarboxylase</fullName>
        <ecNumber evidence="8">4.1.1.28</ecNumber>
    </recommendedName>
    <alternativeName>
        <fullName evidence="10">DOPA decarboxylase</fullName>
    </alternativeName>
</protein>
<dbReference type="InterPro" id="IPR015424">
    <property type="entry name" value="PyrdxlP-dep_Trfase"/>
</dbReference>
<dbReference type="PROSITE" id="PS00392">
    <property type="entry name" value="DDC_GAD_HDC_YDC"/>
    <property type="match status" value="1"/>
</dbReference>
<evidence type="ECO:0000256" key="9">
    <source>
        <dbReference type="ARBA" id="ARBA00040968"/>
    </source>
</evidence>
<reference evidence="13 14" key="1">
    <citation type="journal article" date="2018" name="Biotechnol. Adv.">
        <title>Improved genomic resources and new bioinformatic workflow for the carcinogenic parasite Clonorchis sinensis: Biotechnological implications.</title>
        <authorList>
            <person name="Wang D."/>
            <person name="Korhonen P.K."/>
            <person name="Gasser R.B."/>
            <person name="Young N.D."/>
        </authorList>
    </citation>
    <scope>NUCLEOTIDE SEQUENCE [LARGE SCALE GENOMIC DNA]</scope>
    <source>
        <strain evidence="13">Cs-k2</strain>
    </source>
</reference>
<dbReference type="Gene3D" id="3.90.1150.10">
    <property type="entry name" value="Aspartate Aminotransferase, domain 1"/>
    <property type="match status" value="1"/>
</dbReference>
<keyword evidence="5" id="KW-0210">Decarboxylase</keyword>
<evidence type="ECO:0000256" key="12">
    <source>
        <dbReference type="RuleBase" id="RU000382"/>
    </source>
</evidence>
<dbReference type="Proteomes" id="UP000286415">
    <property type="component" value="Unassembled WGS sequence"/>
</dbReference>
<dbReference type="GO" id="GO:0006520">
    <property type="term" value="P:amino acid metabolic process"/>
    <property type="evidence" value="ECO:0007669"/>
    <property type="project" value="InterPro"/>
</dbReference>
<dbReference type="GO" id="GO:0019752">
    <property type="term" value="P:carboxylic acid metabolic process"/>
    <property type="evidence" value="ECO:0007669"/>
    <property type="project" value="InterPro"/>
</dbReference>
<evidence type="ECO:0000256" key="7">
    <source>
        <dbReference type="ARBA" id="ARBA00023239"/>
    </source>
</evidence>
<comment type="caution">
    <text evidence="13">The sequence shown here is derived from an EMBL/GenBank/DDBJ whole genome shotgun (WGS) entry which is preliminary data.</text>
</comment>
<dbReference type="EC" id="4.1.1.28" evidence="8"/>